<keyword evidence="4" id="KW-1185">Reference proteome</keyword>
<organism evidence="3 4">
    <name type="scientific">Microdochium bolleyi</name>
    <dbReference type="NCBI Taxonomy" id="196109"/>
    <lineage>
        <taxon>Eukaryota</taxon>
        <taxon>Fungi</taxon>
        <taxon>Dikarya</taxon>
        <taxon>Ascomycota</taxon>
        <taxon>Pezizomycotina</taxon>
        <taxon>Sordariomycetes</taxon>
        <taxon>Xylariomycetidae</taxon>
        <taxon>Xylariales</taxon>
        <taxon>Microdochiaceae</taxon>
        <taxon>Microdochium</taxon>
    </lineage>
</organism>
<dbReference type="OrthoDB" id="408631at2759"/>
<dbReference type="Proteomes" id="UP000070501">
    <property type="component" value="Unassembled WGS sequence"/>
</dbReference>
<dbReference type="STRING" id="196109.A0A136IZ16"/>
<reference evidence="4" key="1">
    <citation type="submission" date="2016-02" db="EMBL/GenBank/DDBJ databases">
        <title>Draft genome sequence of Microdochium bolleyi, a fungal endophyte of beachgrass.</title>
        <authorList>
            <consortium name="DOE Joint Genome Institute"/>
            <person name="David A.S."/>
            <person name="May G."/>
            <person name="Haridas S."/>
            <person name="Lim J."/>
            <person name="Wang M."/>
            <person name="Labutti K."/>
            <person name="Lipzen A."/>
            <person name="Barry K."/>
            <person name="Grigoriev I.V."/>
        </authorList>
    </citation>
    <scope>NUCLEOTIDE SEQUENCE [LARGE SCALE GENOMIC DNA]</scope>
    <source>
        <strain evidence="4">J235TASD1</strain>
    </source>
</reference>
<dbReference type="Pfam" id="PF07859">
    <property type="entry name" value="Abhydrolase_3"/>
    <property type="match status" value="1"/>
</dbReference>
<dbReference type="SUPFAM" id="SSF53474">
    <property type="entry name" value="alpha/beta-Hydrolases"/>
    <property type="match status" value="1"/>
</dbReference>
<dbReference type="PANTHER" id="PTHR48081:SF8">
    <property type="entry name" value="ALPHA_BETA HYDROLASE FOLD-3 DOMAIN-CONTAINING PROTEIN-RELATED"/>
    <property type="match status" value="1"/>
</dbReference>
<evidence type="ECO:0000256" key="1">
    <source>
        <dbReference type="ARBA" id="ARBA00022801"/>
    </source>
</evidence>
<gene>
    <name evidence="3" type="ORF">Micbo1qcDRAFT_136399</name>
</gene>
<dbReference type="Gene3D" id="3.40.50.1820">
    <property type="entry name" value="alpha/beta hydrolase"/>
    <property type="match status" value="1"/>
</dbReference>
<sequence>MAIIKARPSYIPVDPSFRPLPRYGHYSAPMDPAWAAAKPAFDAQREYQLQNPEVDFAALRGLMGDPDAAIPPGGPDRATQVVTQILQFPARDGAMVEVKVYKSPNVVQGGQAVLMYRMHGGGFVLGGHESDGAENVYAAALHTNIVVVSVLYRKAPEHPFPKGLDDSLDGLMWCKENAATLGINPEKIILIGTSAGGNLAAVLALEARNRGISGIIGQVLHFSMLCHPKLYPTDKYELGSYVQNWDTSIVGATSIELVLEAYLGTADPEPDWRHSPLLADSFEGLPPTLIQLGGLDVLRDEGFAYAEALKSAGVDVEVYCYTGLPHCFNSLVFPPPADTAVYYERYSSWLSRVTR</sequence>
<dbReference type="AlphaFoldDB" id="A0A136IZ16"/>
<dbReference type="PANTHER" id="PTHR48081">
    <property type="entry name" value="AB HYDROLASE SUPERFAMILY PROTEIN C4A8.06C"/>
    <property type="match status" value="1"/>
</dbReference>
<evidence type="ECO:0000313" key="3">
    <source>
        <dbReference type="EMBL" id="KXJ90230.1"/>
    </source>
</evidence>
<dbReference type="InterPro" id="IPR029058">
    <property type="entry name" value="AB_hydrolase_fold"/>
</dbReference>
<evidence type="ECO:0000259" key="2">
    <source>
        <dbReference type="Pfam" id="PF07859"/>
    </source>
</evidence>
<name>A0A136IZ16_9PEZI</name>
<accession>A0A136IZ16</accession>
<dbReference type="InParanoid" id="A0A136IZ16"/>
<keyword evidence="1 3" id="KW-0378">Hydrolase</keyword>
<evidence type="ECO:0000313" key="4">
    <source>
        <dbReference type="Proteomes" id="UP000070501"/>
    </source>
</evidence>
<proteinExistence type="predicted"/>
<protein>
    <submittedName>
        <fullName evidence="3">Alpha/beta hydrolase fold-domain-containing protein</fullName>
    </submittedName>
</protein>
<dbReference type="InterPro" id="IPR013094">
    <property type="entry name" value="AB_hydrolase_3"/>
</dbReference>
<dbReference type="GO" id="GO:0016787">
    <property type="term" value="F:hydrolase activity"/>
    <property type="evidence" value="ECO:0007669"/>
    <property type="project" value="UniProtKB-KW"/>
</dbReference>
<dbReference type="EMBL" id="KQ964253">
    <property type="protein sequence ID" value="KXJ90230.1"/>
    <property type="molecule type" value="Genomic_DNA"/>
</dbReference>
<feature type="domain" description="Alpha/beta hydrolase fold-3" evidence="2">
    <location>
        <begin position="118"/>
        <end position="328"/>
    </location>
</feature>
<dbReference type="InterPro" id="IPR050300">
    <property type="entry name" value="GDXG_lipolytic_enzyme"/>
</dbReference>